<name>A0A0F9I0H5_9ZZZZ</name>
<evidence type="ECO:0000313" key="1">
    <source>
        <dbReference type="EMBL" id="KKL80872.1"/>
    </source>
</evidence>
<accession>A0A0F9I0H5</accession>
<dbReference type="AlphaFoldDB" id="A0A0F9I0H5"/>
<organism evidence="1">
    <name type="scientific">marine sediment metagenome</name>
    <dbReference type="NCBI Taxonomy" id="412755"/>
    <lineage>
        <taxon>unclassified sequences</taxon>
        <taxon>metagenomes</taxon>
        <taxon>ecological metagenomes</taxon>
    </lineage>
</organism>
<gene>
    <name evidence="1" type="ORF">LCGC14_2000420</name>
</gene>
<proteinExistence type="predicted"/>
<feature type="non-terminal residue" evidence="1">
    <location>
        <position position="1"/>
    </location>
</feature>
<comment type="caution">
    <text evidence="1">The sequence shown here is derived from an EMBL/GenBank/DDBJ whole genome shotgun (WGS) entry which is preliminary data.</text>
</comment>
<protein>
    <submittedName>
        <fullName evidence="1">Uncharacterized protein</fullName>
    </submittedName>
</protein>
<reference evidence="1" key="1">
    <citation type="journal article" date="2015" name="Nature">
        <title>Complex archaea that bridge the gap between prokaryotes and eukaryotes.</title>
        <authorList>
            <person name="Spang A."/>
            <person name="Saw J.H."/>
            <person name="Jorgensen S.L."/>
            <person name="Zaremba-Niedzwiedzka K."/>
            <person name="Martijn J."/>
            <person name="Lind A.E."/>
            <person name="van Eijk R."/>
            <person name="Schleper C."/>
            <person name="Guy L."/>
            <person name="Ettema T.J."/>
        </authorList>
    </citation>
    <scope>NUCLEOTIDE SEQUENCE</scope>
</reference>
<dbReference type="EMBL" id="LAZR01022727">
    <property type="protein sequence ID" value="KKL80872.1"/>
    <property type="molecule type" value="Genomic_DNA"/>
</dbReference>
<feature type="non-terminal residue" evidence="1">
    <location>
        <position position="740"/>
    </location>
</feature>
<sequence>YNLNPTALNESYIYRSDYDKVGEKIQNQSVLLNTTIPVGGPGPQVFIVNRTFYTNGSLTEFGNKKILSANINVTIPRGTTVINSIDIYYLDKNNYTYEDANYRIYSNITSGKSWYRTQIDMRLPPEKLSNLEGNKYEAYGLRIIVQGINSSNIWGDINVTFNETTNIYNVTDMSKLNIRVVNDAGQGLEGAIVMINSSIDGQVFEVNLTSSYSGIAYLKGYAYGTNQLPLWYLRGYEYNISIYWALDYVKLNVTVPDPIDPQYPGVNWRNYFNYTLNRKSNFTITPNLGGIDPEFFQSKLSNVLIVDTVTWGNNFSIHVNFSLTSDNWVSSQQVTLPATVTYYIKSTGPSSIIVLEKSMTFEGDGIFNTTINSTALSAGGRGELYNIIISGNKPSYISPSNTSDSLFVDSVQTTLSMHDYYDSLNIISTDSQTYGESLNLTFSFSNTSRLKGATLTYEWLSFGAIQFYEDPINDGYYTTTIDTSLAAVWGTKTIKIIATLENYTTQTLFTTISITERPTVLNGSDVVMFLSEKVYALETENFEFNYTDVLNSTRISNPEDASYSWQKLDENGDPIAGENKIGTLNETADHRYILDLDTESMEIGDYFVFITLHKTNYELRNVVIFLTIEDRLTSVYGSTGAFVIDIAVTLNFTYSYTDNITSTSITNLDTQSWTLNGTQTDSGSLGYDSFKEIYYLVNFSTATLPDGTYTITVTFDKQNYTSQVVTTTLVITSYRANYLS</sequence>